<dbReference type="AlphaFoldDB" id="A0A6M5YPT0"/>
<gene>
    <name evidence="1" type="ORF">FTUN_2845</name>
</gene>
<dbReference type="Proteomes" id="UP000503447">
    <property type="component" value="Chromosome"/>
</dbReference>
<name>A0A6M5YPT0_9BACT</name>
<evidence type="ECO:0000313" key="2">
    <source>
        <dbReference type="Proteomes" id="UP000503447"/>
    </source>
</evidence>
<proteinExistence type="predicted"/>
<dbReference type="KEGG" id="ftj:FTUN_2845"/>
<evidence type="ECO:0000313" key="1">
    <source>
        <dbReference type="EMBL" id="QJW95303.1"/>
    </source>
</evidence>
<keyword evidence="2" id="KW-1185">Reference proteome</keyword>
<organism evidence="1 2">
    <name type="scientific">Frigoriglobus tundricola</name>
    <dbReference type="NCBI Taxonomy" id="2774151"/>
    <lineage>
        <taxon>Bacteria</taxon>
        <taxon>Pseudomonadati</taxon>
        <taxon>Planctomycetota</taxon>
        <taxon>Planctomycetia</taxon>
        <taxon>Gemmatales</taxon>
        <taxon>Gemmataceae</taxon>
        <taxon>Frigoriglobus</taxon>
    </lineage>
</organism>
<sequence>MRKMMAISVASSLLGYAAVYFIFFSKPAPAPEPEQPAVATEPAEPVVLAQVIDVTDLDPLLSPPPAPTGGVPFDTADASETLTVTAPAPIPLAAD</sequence>
<accession>A0A6M5YPT0</accession>
<dbReference type="RefSeq" id="WP_171471108.1">
    <property type="nucleotide sequence ID" value="NZ_CP053452.2"/>
</dbReference>
<reference evidence="2" key="1">
    <citation type="submission" date="2020-05" db="EMBL/GenBank/DDBJ databases">
        <title>Frigoriglobus tundricola gen. nov., sp. nov., a psychrotolerant cellulolytic planctomycete of the family Gemmataceae with two divergent copies of 16S rRNA gene.</title>
        <authorList>
            <person name="Kulichevskaya I.S."/>
            <person name="Ivanova A.A."/>
            <person name="Naumoff D.G."/>
            <person name="Beletsky A.V."/>
            <person name="Rijpstra W.I.C."/>
            <person name="Sinninghe Damste J.S."/>
            <person name="Mardanov A.V."/>
            <person name="Ravin N.V."/>
            <person name="Dedysh S.N."/>
        </authorList>
    </citation>
    <scope>NUCLEOTIDE SEQUENCE [LARGE SCALE GENOMIC DNA]</scope>
    <source>
        <strain evidence="2">PL17</strain>
    </source>
</reference>
<protein>
    <submittedName>
        <fullName evidence="1">Uncharacterized protein</fullName>
    </submittedName>
</protein>
<dbReference type="EMBL" id="CP053452">
    <property type="protein sequence ID" value="QJW95303.1"/>
    <property type="molecule type" value="Genomic_DNA"/>
</dbReference>